<name>A0A157LNT5_9BORD</name>
<dbReference type="Pfam" id="PF04134">
    <property type="entry name" value="DCC1-like"/>
    <property type="match status" value="1"/>
</dbReference>
<accession>A0A157LNT5</accession>
<dbReference type="GeneID" id="56588772"/>
<dbReference type="InterPro" id="IPR007263">
    <property type="entry name" value="DCC1-like"/>
</dbReference>
<dbReference type="Proteomes" id="UP000076825">
    <property type="component" value="Chromosome 1"/>
</dbReference>
<dbReference type="STRING" id="123899.SAMEA3906487_04011"/>
<gene>
    <name evidence="2" type="ORF">SAMEA3906487_04011</name>
</gene>
<dbReference type="EMBL" id="LT546645">
    <property type="protein sequence ID" value="SAI74082.1"/>
    <property type="molecule type" value="Genomic_DNA"/>
</dbReference>
<protein>
    <submittedName>
        <fullName evidence="2">Protein of uncharacterized function, DUF393</fullName>
    </submittedName>
</protein>
<feature type="region of interest" description="Disordered" evidence="1">
    <location>
        <begin position="1"/>
        <end position="21"/>
    </location>
</feature>
<evidence type="ECO:0000313" key="2">
    <source>
        <dbReference type="EMBL" id="SAI74082.1"/>
    </source>
</evidence>
<proteinExistence type="predicted"/>
<keyword evidence="3" id="KW-1185">Reference proteome</keyword>
<dbReference type="PATRIC" id="fig|123899.6.peg.4007"/>
<evidence type="ECO:0000313" key="3">
    <source>
        <dbReference type="Proteomes" id="UP000076825"/>
    </source>
</evidence>
<reference evidence="2 3" key="1">
    <citation type="submission" date="2016-04" db="EMBL/GenBank/DDBJ databases">
        <authorList>
            <consortium name="Pathogen Informatics"/>
        </authorList>
    </citation>
    <scope>NUCLEOTIDE SEQUENCE [LARGE SCALE GENOMIC DNA]</scope>
    <source>
        <strain evidence="2 3">H044680328</strain>
    </source>
</reference>
<organism evidence="2 3">
    <name type="scientific">Bordetella trematum</name>
    <dbReference type="NCBI Taxonomy" id="123899"/>
    <lineage>
        <taxon>Bacteria</taxon>
        <taxon>Pseudomonadati</taxon>
        <taxon>Pseudomonadota</taxon>
        <taxon>Betaproteobacteria</taxon>
        <taxon>Burkholderiales</taxon>
        <taxon>Alcaligenaceae</taxon>
        <taxon>Bordetella</taxon>
    </lineage>
</organism>
<dbReference type="KEGG" id="btrm:SAMEA390648704011"/>
<dbReference type="GO" id="GO:0015035">
    <property type="term" value="F:protein-disulfide reductase activity"/>
    <property type="evidence" value="ECO:0007669"/>
    <property type="project" value="InterPro"/>
</dbReference>
<dbReference type="OrthoDB" id="9180348at2"/>
<evidence type="ECO:0000256" key="1">
    <source>
        <dbReference type="SAM" id="MobiDB-lite"/>
    </source>
</evidence>
<dbReference type="RefSeq" id="WP_082833049.1">
    <property type="nucleotide sequence ID" value="NZ_CP016340.1"/>
</dbReference>
<dbReference type="AlphaFoldDB" id="A0A157LNT5"/>
<sequence>MPRHSLTPDASPPGPSKTSDAASCVPQSYLLYDGECPICTRYIAWSALRRIRPELMIIDARQAPEQVAALRAEGIEINDSMVLQLGALRLSGAQAFAAINQLNHQRPGFTGALLSWLGRPAVAQRLYPLLALGRRLLLALLGRQKIR</sequence>